<feature type="region of interest" description="Disordered" evidence="10">
    <location>
        <begin position="129"/>
        <end position="164"/>
    </location>
</feature>
<keyword evidence="5" id="KW-0833">Ubl conjugation pathway</keyword>
<keyword evidence="11" id="KW-0812">Transmembrane</keyword>
<dbReference type="InterPro" id="IPR052256">
    <property type="entry name" value="E3_ubiquitin-ligase_CHFR"/>
</dbReference>
<dbReference type="Pfam" id="PF17979">
    <property type="entry name" value="zf-CRD"/>
    <property type="match status" value="1"/>
</dbReference>
<name>A0A162TVA3_MUCCL</name>
<dbReference type="GO" id="GO:0005634">
    <property type="term" value="C:nucleus"/>
    <property type="evidence" value="ECO:0007669"/>
    <property type="project" value="TreeGrafter"/>
</dbReference>
<evidence type="ECO:0000256" key="7">
    <source>
        <dbReference type="ARBA" id="ARBA00023242"/>
    </source>
</evidence>
<proteinExistence type="predicted"/>
<feature type="compositionally biased region" description="Basic and acidic residues" evidence="10">
    <location>
        <begin position="147"/>
        <end position="161"/>
    </location>
</feature>
<dbReference type="InterPro" id="IPR040909">
    <property type="entry name" value="CHFR_Znf-CRD"/>
</dbReference>
<accession>A0A162TVA3</accession>
<dbReference type="STRING" id="747725.A0A162TVA3"/>
<evidence type="ECO:0000313" key="14">
    <source>
        <dbReference type="Proteomes" id="UP000077051"/>
    </source>
</evidence>
<evidence type="ECO:0000256" key="4">
    <source>
        <dbReference type="ARBA" id="ARBA00022771"/>
    </source>
</evidence>
<dbReference type="GO" id="GO:0006511">
    <property type="term" value="P:ubiquitin-dependent protein catabolic process"/>
    <property type="evidence" value="ECO:0007669"/>
    <property type="project" value="TreeGrafter"/>
</dbReference>
<keyword evidence="6" id="KW-0862">Zinc</keyword>
<dbReference type="GO" id="GO:0008270">
    <property type="term" value="F:zinc ion binding"/>
    <property type="evidence" value="ECO:0007669"/>
    <property type="project" value="UniProtKB-KW"/>
</dbReference>
<dbReference type="PANTHER" id="PTHR16079:SF4">
    <property type="entry name" value="E3 UBIQUITIN-PROTEIN LIGASE CHFR"/>
    <property type="match status" value="1"/>
</dbReference>
<evidence type="ECO:0000256" key="10">
    <source>
        <dbReference type="SAM" id="MobiDB-lite"/>
    </source>
</evidence>
<keyword evidence="3" id="KW-0479">Metal-binding</keyword>
<dbReference type="EMBL" id="AMYB01000001">
    <property type="protein sequence ID" value="OAD07432.1"/>
    <property type="molecule type" value="Genomic_DNA"/>
</dbReference>
<keyword evidence="4 9" id="KW-0863">Zinc-finger</keyword>
<keyword evidence="8" id="KW-0131">Cell cycle</keyword>
<evidence type="ECO:0000256" key="6">
    <source>
        <dbReference type="ARBA" id="ARBA00022833"/>
    </source>
</evidence>
<comment type="caution">
    <text evidence="13">The sequence shown here is derived from an EMBL/GenBank/DDBJ whole genome shotgun (WGS) entry which is preliminary data.</text>
</comment>
<evidence type="ECO:0000256" key="1">
    <source>
        <dbReference type="ARBA" id="ARBA00004322"/>
    </source>
</evidence>
<dbReference type="VEuPathDB" id="FungiDB:MUCCIDRAFT_104361"/>
<dbReference type="InterPro" id="IPR001841">
    <property type="entry name" value="Znf_RING"/>
</dbReference>
<dbReference type="Proteomes" id="UP000077051">
    <property type="component" value="Unassembled WGS sequence"/>
</dbReference>
<organism evidence="13 14">
    <name type="scientific">Mucor lusitanicus CBS 277.49</name>
    <dbReference type="NCBI Taxonomy" id="747725"/>
    <lineage>
        <taxon>Eukaryota</taxon>
        <taxon>Fungi</taxon>
        <taxon>Fungi incertae sedis</taxon>
        <taxon>Mucoromycota</taxon>
        <taxon>Mucoromycotina</taxon>
        <taxon>Mucoromycetes</taxon>
        <taxon>Mucorales</taxon>
        <taxon>Mucorineae</taxon>
        <taxon>Mucoraceae</taxon>
        <taxon>Mucor</taxon>
    </lineage>
</organism>
<dbReference type="OrthoDB" id="1305878at2759"/>
<dbReference type="GO" id="GO:0004842">
    <property type="term" value="F:ubiquitin-protein transferase activity"/>
    <property type="evidence" value="ECO:0007669"/>
    <property type="project" value="TreeGrafter"/>
</dbReference>
<dbReference type="PROSITE" id="PS00518">
    <property type="entry name" value="ZF_RING_1"/>
    <property type="match status" value="1"/>
</dbReference>
<feature type="compositionally biased region" description="Low complexity" evidence="10">
    <location>
        <begin position="129"/>
        <end position="145"/>
    </location>
</feature>
<dbReference type="PROSITE" id="PS50089">
    <property type="entry name" value="ZF_RING_2"/>
    <property type="match status" value="1"/>
</dbReference>
<evidence type="ECO:0000256" key="3">
    <source>
        <dbReference type="ARBA" id="ARBA00022723"/>
    </source>
</evidence>
<dbReference type="InterPro" id="IPR027370">
    <property type="entry name" value="Znf-RING_euk"/>
</dbReference>
<feature type="transmembrane region" description="Helical" evidence="11">
    <location>
        <begin position="21"/>
        <end position="41"/>
    </location>
</feature>
<evidence type="ECO:0000256" key="9">
    <source>
        <dbReference type="PROSITE-ProRule" id="PRU00175"/>
    </source>
</evidence>
<evidence type="ECO:0000313" key="13">
    <source>
        <dbReference type="EMBL" id="OAD07432.1"/>
    </source>
</evidence>
<evidence type="ECO:0000256" key="5">
    <source>
        <dbReference type="ARBA" id="ARBA00022786"/>
    </source>
</evidence>
<comment type="subcellular location">
    <subcellularLocation>
        <location evidence="1">Nucleus</location>
        <location evidence="1">PML body</location>
    </subcellularLocation>
</comment>
<evidence type="ECO:0000256" key="8">
    <source>
        <dbReference type="ARBA" id="ARBA00023306"/>
    </source>
</evidence>
<feature type="domain" description="RING-type" evidence="12">
    <location>
        <begin position="41"/>
        <end position="82"/>
    </location>
</feature>
<gene>
    <name evidence="13" type="ORF">MUCCIDRAFT_104361</name>
</gene>
<keyword evidence="7" id="KW-0539">Nucleus</keyword>
<protein>
    <recommendedName>
        <fullName evidence="12">RING-type domain-containing protein</fullName>
    </recommendedName>
</protein>
<keyword evidence="14" id="KW-1185">Reference proteome</keyword>
<evidence type="ECO:0000256" key="11">
    <source>
        <dbReference type="SAM" id="Phobius"/>
    </source>
</evidence>
<dbReference type="InterPro" id="IPR013083">
    <property type="entry name" value="Znf_RING/FYVE/PHD"/>
</dbReference>
<evidence type="ECO:0000259" key="12">
    <source>
        <dbReference type="PROSITE" id="PS50089"/>
    </source>
</evidence>
<dbReference type="SUPFAM" id="SSF57850">
    <property type="entry name" value="RING/U-box"/>
    <property type="match status" value="1"/>
</dbReference>
<reference evidence="13 14" key="1">
    <citation type="submission" date="2015-06" db="EMBL/GenBank/DDBJ databases">
        <title>Expansion of signal transduction pathways in fungi by whole-genome duplication.</title>
        <authorList>
            <consortium name="DOE Joint Genome Institute"/>
            <person name="Corrochano L.M."/>
            <person name="Kuo A."/>
            <person name="Marcet-Houben M."/>
            <person name="Polaino S."/>
            <person name="Salamov A."/>
            <person name="Villalobos J.M."/>
            <person name="Alvarez M.I."/>
            <person name="Avalos J."/>
            <person name="Benito E.P."/>
            <person name="Benoit I."/>
            <person name="Burger G."/>
            <person name="Camino L.P."/>
            <person name="Canovas D."/>
            <person name="Cerda-Olmedo E."/>
            <person name="Cheng J.-F."/>
            <person name="Dominguez A."/>
            <person name="Elias M."/>
            <person name="Eslava A.P."/>
            <person name="Glaser F."/>
            <person name="Grimwood J."/>
            <person name="Gutierrez G."/>
            <person name="Heitman J."/>
            <person name="Henrissat B."/>
            <person name="Iturriaga E.A."/>
            <person name="Lang B.F."/>
            <person name="Lavin J.L."/>
            <person name="Lee S."/>
            <person name="Li W."/>
            <person name="Lindquist E."/>
            <person name="Lopez-Garcia S."/>
            <person name="Luque E.M."/>
            <person name="Marcos A.T."/>
            <person name="Martin J."/>
            <person name="Mccluskey K."/>
            <person name="Medina H.R."/>
            <person name="Miralles-Duran A."/>
            <person name="Miyazaki A."/>
            <person name="Munoz-Torres E."/>
            <person name="Oguiza J.A."/>
            <person name="Ohm R."/>
            <person name="Olmedo M."/>
            <person name="Orejas M."/>
            <person name="Ortiz-Castellanos L."/>
            <person name="Pisabarro A.G."/>
            <person name="Rodriguez-Romero J."/>
            <person name="Ruiz-Herrera J."/>
            <person name="Ruiz-Vazquez R."/>
            <person name="Sanz C."/>
            <person name="Schackwitz W."/>
            <person name="Schmutz J."/>
            <person name="Shahriari M."/>
            <person name="Shelest E."/>
            <person name="Silva-Franco F."/>
            <person name="Soanes D."/>
            <person name="Syed K."/>
            <person name="Tagua V.G."/>
            <person name="Talbot N.J."/>
            <person name="Thon M."/>
            <person name="De Vries R.P."/>
            <person name="Wiebenga A."/>
            <person name="Yadav J.S."/>
            <person name="Braun E.L."/>
            <person name="Baker S."/>
            <person name="Garre V."/>
            <person name="Horwitz B."/>
            <person name="Torres-Martinez S."/>
            <person name="Idnurm A."/>
            <person name="Herrera-Estrella A."/>
            <person name="Gabaldon T."/>
            <person name="Grigoriev I.V."/>
        </authorList>
    </citation>
    <scope>NUCLEOTIDE SEQUENCE [LARGE SCALE GENOMIC DNA]</scope>
    <source>
        <strain evidence="13 14">CBS 277.49</strain>
    </source>
</reference>
<dbReference type="PANTHER" id="PTHR16079">
    <property type="entry name" value="UBIQUITIN LIGASE PROTEIN CHFR"/>
    <property type="match status" value="1"/>
</dbReference>
<dbReference type="AlphaFoldDB" id="A0A162TVA3"/>
<keyword evidence="11" id="KW-0472">Membrane</keyword>
<dbReference type="Pfam" id="PF13445">
    <property type="entry name" value="zf-RING_UBOX"/>
    <property type="match status" value="1"/>
</dbReference>
<dbReference type="Gene3D" id="3.30.40.10">
    <property type="entry name" value="Zinc/RING finger domain, C3HC4 (zinc finger)"/>
    <property type="match status" value="1"/>
</dbReference>
<dbReference type="InterPro" id="IPR017907">
    <property type="entry name" value="Znf_RING_CS"/>
</dbReference>
<keyword evidence="2" id="KW-0808">Transferase</keyword>
<sequence>MKVKQPTIKAAIRDELTCGKYLIMNGCASLVLIIIFSVTALCQDIFDKPQALIPCLHTFCLDCVNSLPTNYGNDAMTCPICRRRANSFSSNFSIQNFIDIFNNTSLDEAKEIAIISNTAVSSTLNASTSNAEGSSSSSFASTSSSVHDTRAHDEAHQHGEAESSTAAFSTAASSSSSASSYQSVINFGTTKRPCRSCSSLNCTNYTCPIPITDENQDGFGHLLCGYCSEFMPARGFGGNEPAINQCCSFCGVVACDEYWKCRNKSNAAKLYILSGKYYALHDLIDVDSIETKEDGHLNLAEIALLQKHLNRAGISWANAWEQCLIDLDDNLYTSPIVRRMTPLGLEIYNTRRLPVYDNNNHSDGDEDAYYDRIGEEGVLPSMNLRACYSCAVTVVNGQFYGYWKSLKEDGLIGHLDNRDKCTRGTRCDAQWRTPSHASRLSHIETNEDTTAYF</sequence>
<dbReference type="GO" id="GO:0016567">
    <property type="term" value="P:protein ubiquitination"/>
    <property type="evidence" value="ECO:0007669"/>
    <property type="project" value="TreeGrafter"/>
</dbReference>
<keyword evidence="11" id="KW-1133">Transmembrane helix</keyword>
<evidence type="ECO:0000256" key="2">
    <source>
        <dbReference type="ARBA" id="ARBA00022679"/>
    </source>
</evidence>